<dbReference type="Proteomes" id="UP000035268">
    <property type="component" value="Chromosome"/>
</dbReference>
<feature type="domain" description="DUF4143" evidence="2">
    <location>
        <begin position="198"/>
        <end position="355"/>
    </location>
</feature>
<dbReference type="PANTHER" id="PTHR43566">
    <property type="entry name" value="CONSERVED PROTEIN"/>
    <property type="match status" value="1"/>
</dbReference>
<evidence type="ECO:0000313" key="4">
    <source>
        <dbReference type="Proteomes" id="UP000035268"/>
    </source>
</evidence>
<dbReference type="STRING" id="1307763.L21SP4_02188"/>
<name>A0A0G3EKX6_9BACT</name>
<keyword evidence="4" id="KW-1185">Reference proteome</keyword>
<evidence type="ECO:0000313" key="3">
    <source>
        <dbReference type="EMBL" id="AKJ65415.1"/>
    </source>
</evidence>
<dbReference type="InterPro" id="IPR041682">
    <property type="entry name" value="AAA_14"/>
</dbReference>
<dbReference type="Pfam" id="PF13635">
    <property type="entry name" value="DUF4143"/>
    <property type="match status" value="1"/>
</dbReference>
<dbReference type="InterPro" id="IPR025420">
    <property type="entry name" value="DUF4143"/>
</dbReference>
<reference evidence="4" key="1">
    <citation type="submission" date="2015-02" db="EMBL/GenBank/DDBJ databases">
        <title>Description and complete genome sequence of the first cultured representative of the subdivision 5 of the Verrucomicrobia phylum.</title>
        <authorList>
            <person name="Spring S."/>
            <person name="Bunk B."/>
            <person name="Sproer C."/>
            <person name="Klenk H.-P."/>
        </authorList>
    </citation>
    <scope>NUCLEOTIDE SEQUENCE [LARGE SCALE GENOMIC DNA]</scope>
    <source>
        <strain evidence="4">L21-Fru-AB</strain>
    </source>
</reference>
<dbReference type="Pfam" id="PF13173">
    <property type="entry name" value="AAA_14"/>
    <property type="match status" value="1"/>
</dbReference>
<protein>
    <recommendedName>
        <fullName evidence="5">ATPase</fullName>
    </recommendedName>
</protein>
<evidence type="ECO:0000259" key="2">
    <source>
        <dbReference type="Pfam" id="PF13635"/>
    </source>
</evidence>
<proteinExistence type="predicted"/>
<organism evidence="3 4">
    <name type="scientific">Kiritimatiella glycovorans</name>
    <dbReference type="NCBI Taxonomy" id="1307763"/>
    <lineage>
        <taxon>Bacteria</taxon>
        <taxon>Pseudomonadati</taxon>
        <taxon>Kiritimatiellota</taxon>
        <taxon>Kiritimatiellia</taxon>
        <taxon>Kiritimatiellales</taxon>
        <taxon>Kiritimatiellaceae</taxon>
        <taxon>Kiritimatiella</taxon>
    </lineage>
</organism>
<dbReference type="PANTHER" id="PTHR43566:SF1">
    <property type="entry name" value="AAA+ ATPASE DOMAIN-CONTAINING PROTEIN"/>
    <property type="match status" value="1"/>
</dbReference>
<feature type="domain" description="AAA" evidence="1">
    <location>
        <begin position="24"/>
        <end position="153"/>
    </location>
</feature>
<accession>A0A0G3EKX6</accession>
<dbReference type="OrthoDB" id="128089at2"/>
<reference evidence="3 4" key="2">
    <citation type="journal article" date="2016" name="ISME J.">
        <title>Characterization of the first cultured representative of Verrucomicrobia subdivision 5 indicates the proposal of a novel phylum.</title>
        <authorList>
            <person name="Spring S."/>
            <person name="Bunk B."/>
            <person name="Sproer C."/>
            <person name="Schumann P."/>
            <person name="Rohde M."/>
            <person name="Tindall B.J."/>
            <person name="Klenk H.P."/>
        </authorList>
    </citation>
    <scope>NUCLEOTIDE SEQUENCE [LARGE SCALE GENOMIC DNA]</scope>
    <source>
        <strain evidence="3 4">L21-Fru-AB</strain>
    </source>
</reference>
<evidence type="ECO:0000259" key="1">
    <source>
        <dbReference type="Pfam" id="PF13173"/>
    </source>
</evidence>
<dbReference type="RefSeq" id="WP_096335077.1">
    <property type="nucleotide sequence ID" value="NZ_CP010904.1"/>
</dbReference>
<dbReference type="Gene3D" id="3.40.50.300">
    <property type="entry name" value="P-loop containing nucleotide triphosphate hydrolases"/>
    <property type="match status" value="1"/>
</dbReference>
<dbReference type="SUPFAM" id="SSF52540">
    <property type="entry name" value="P-loop containing nucleoside triphosphate hydrolases"/>
    <property type="match status" value="1"/>
</dbReference>
<sequence length="399" mass="45342">MKIKYKRAYFDVLLERLQGPRRFIQILFGPRQVGKTTLIGQVLEATDRSFVFAAADAEARADRLWVAQQWERARLKAQRHPDQTILLVLDEIQKISNWSETVKKMWDEDSRTGCAIQPVLLGSSALLLQKGMSESLAGRFELIRVPHWSYSEMRSAFGITLDQYIYFGGYPGPAELLSDESRWKQYVRDALIEPAITKDVLLMTRIDKPALLRQLFHLGAVNSGRVISYTKLLGQLQDAGNTTTLAHYLELLDTAGLLCGLQKFTANTIRTRGSSPKLQVHNTALMSALNPDPFETVRETPDRWGHFFESSVGAHLTRMAFEHGLGLFYWRHGNDEVDFVLTREKRHLAIEVKSGRKRDALNGLKKFNAQFTPHRTLVIGTGGMPVREFFETPAHALFQ</sequence>
<evidence type="ECO:0008006" key="5">
    <source>
        <dbReference type="Google" id="ProtNLM"/>
    </source>
</evidence>
<dbReference type="KEGG" id="vbl:L21SP4_02188"/>
<dbReference type="PATRIC" id="fig|1609981.3.peg.2276"/>
<gene>
    <name evidence="3" type="ORF">L21SP4_02188</name>
</gene>
<dbReference type="InterPro" id="IPR027417">
    <property type="entry name" value="P-loop_NTPase"/>
</dbReference>
<dbReference type="EMBL" id="CP010904">
    <property type="protein sequence ID" value="AKJ65415.1"/>
    <property type="molecule type" value="Genomic_DNA"/>
</dbReference>
<dbReference type="AlphaFoldDB" id="A0A0G3EKX6"/>